<dbReference type="RefSeq" id="WP_165688457.1">
    <property type="nucleotide sequence ID" value="NZ_MLHK01000023.1"/>
</dbReference>
<evidence type="ECO:0000313" key="3">
    <source>
        <dbReference type="EMBL" id="OOF49821.1"/>
    </source>
</evidence>
<accession>A0A1V3J4A9</accession>
<sequence length="161" mass="19546">MKFRNIDIWYHEGRGNINTILDFQKRFNIILPSSYKELMIKYNNPKFEQDSFDFYDSYHKTMSSTSFSFDGFNSQYENIYNQFIYFDKEGYSNVYLFGHTPEGNWICFDYRDFPNSSEPKISLVIHDEYDEDTGKWLIFHVSDNFDQLLDSLYDFNERYPD</sequence>
<dbReference type="EMBL" id="MLHK01000023">
    <property type="protein sequence ID" value="OOF45943.1"/>
    <property type="molecule type" value="Genomic_DNA"/>
</dbReference>
<dbReference type="InterPro" id="IPR018958">
    <property type="entry name" value="Knr4/Smi1-like_dom"/>
</dbReference>
<dbReference type="EMBL" id="MLHL01000013">
    <property type="protein sequence ID" value="OOF49821.1"/>
    <property type="molecule type" value="Genomic_DNA"/>
</dbReference>
<dbReference type="SUPFAM" id="SSF160631">
    <property type="entry name" value="SMI1/KNR4-like"/>
    <property type="match status" value="1"/>
</dbReference>
<evidence type="ECO:0000259" key="1">
    <source>
        <dbReference type="SMART" id="SM00860"/>
    </source>
</evidence>
<evidence type="ECO:0000313" key="4">
    <source>
        <dbReference type="Proteomes" id="UP000188728"/>
    </source>
</evidence>
<dbReference type="InterPro" id="IPR037883">
    <property type="entry name" value="Knr4/Smi1-like_sf"/>
</dbReference>
<feature type="domain" description="Knr4/Smi1-like" evidence="1">
    <location>
        <begin position="14"/>
        <end position="151"/>
    </location>
</feature>
<dbReference type="Gene3D" id="3.40.1580.10">
    <property type="entry name" value="SMI1/KNR4-like"/>
    <property type="match status" value="1"/>
</dbReference>
<dbReference type="Proteomes" id="UP000189161">
    <property type="component" value="Unassembled WGS sequence"/>
</dbReference>
<keyword evidence="5" id="KW-1185">Reference proteome</keyword>
<evidence type="ECO:0000313" key="5">
    <source>
        <dbReference type="Proteomes" id="UP000189161"/>
    </source>
</evidence>
<proteinExistence type="predicted"/>
<reference evidence="4 5" key="1">
    <citation type="submission" date="2016-10" db="EMBL/GenBank/DDBJ databases">
        <title>Rodentibacter gen. nov. and new species.</title>
        <authorList>
            <person name="Christensen H."/>
        </authorList>
    </citation>
    <scope>NUCLEOTIDE SEQUENCE [LARGE SCALE GENOMIC DNA]</scope>
    <source>
        <strain evidence="2 4">H1983213011</strain>
        <strain evidence="3 5">H1987082031</strain>
    </source>
</reference>
<accession>A0A1V3IVK1</accession>
<gene>
    <name evidence="2" type="ORF">BKK51_04585</name>
    <name evidence="3" type="ORF">BKK52_02630</name>
</gene>
<dbReference type="Pfam" id="PF09346">
    <property type="entry name" value="SMI1_KNR4"/>
    <property type="match status" value="1"/>
</dbReference>
<dbReference type="Proteomes" id="UP000188728">
    <property type="component" value="Unassembled WGS sequence"/>
</dbReference>
<evidence type="ECO:0000313" key="2">
    <source>
        <dbReference type="EMBL" id="OOF45943.1"/>
    </source>
</evidence>
<dbReference type="SMART" id="SM00860">
    <property type="entry name" value="SMI1_KNR4"/>
    <property type="match status" value="1"/>
</dbReference>
<organism evidence="2 4">
    <name type="scientific">Rodentibacter trehalosifermentans</name>
    <dbReference type="NCBI Taxonomy" id="1908263"/>
    <lineage>
        <taxon>Bacteria</taxon>
        <taxon>Pseudomonadati</taxon>
        <taxon>Pseudomonadota</taxon>
        <taxon>Gammaproteobacteria</taxon>
        <taxon>Pasteurellales</taxon>
        <taxon>Pasteurellaceae</taxon>
        <taxon>Rodentibacter</taxon>
    </lineage>
</organism>
<comment type="caution">
    <text evidence="2">The sequence shown here is derived from an EMBL/GenBank/DDBJ whole genome shotgun (WGS) entry which is preliminary data.</text>
</comment>
<protein>
    <submittedName>
        <fullName evidence="2">SMI1/KNR4 family protein</fullName>
    </submittedName>
</protein>
<name>A0A1V3IVK1_9PAST</name>
<dbReference type="AlphaFoldDB" id="A0A1V3IVK1"/>